<organism evidence="3 4">
    <name type="scientific">Bradyrhizobium aeschynomenes</name>
    <dbReference type="NCBI Taxonomy" id="2734909"/>
    <lineage>
        <taxon>Bacteria</taxon>
        <taxon>Pseudomonadati</taxon>
        <taxon>Pseudomonadota</taxon>
        <taxon>Alphaproteobacteria</taxon>
        <taxon>Hyphomicrobiales</taxon>
        <taxon>Nitrobacteraceae</taxon>
        <taxon>Bradyrhizobium</taxon>
    </lineage>
</organism>
<accession>A0ABX2CJQ2</accession>
<dbReference type="CDD" id="cd03051">
    <property type="entry name" value="GST_N_GTT2_like"/>
    <property type="match status" value="1"/>
</dbReference>
<dbReference type="InterPro" id="IPR040079">
    <property type="entry name" value="Glutathione_S-Trfase"/>
</dbReference>
<feature type="domain" description="GST N-terminal" evidence="1">
    <location>
        <begin position="1"/>
        <end position="81"/>
    </location>
</feature>
<protein>
    <submittedName>
        <fullName evidence="3">Glutathione S-transferase</fullName>
    </submittedName>
</protein>
<gene>
    <name evidence="3" type="ORF">HL667_25780</name>
</gene>
<reference evidence="3" key="1">
    <citation type="submission" date="2020-05" db="EMBL/GenBank/DDBJ databases">
        <title>Nod-independent and nitrogen-fixing Bradyrhizobium aeschynomene sp. nov. isolated from nodules of Aeschynomene indica.</title>
        <authorList>
            <person name="Zhang Z."/>
        </authorList>
    </citation>
    <scope>NUCLEOTIDE SEQUENCE</scope>
    <source>
        <strain evidence="3">83012</strain>
    </source>
</reference>
<dbReference type="Gene3D" id="1.20.1050.10">
    <property type="match status" value="1"/>
</dbReference>
<dbReference type="SUPFAM" id="SSF52833">
    <property type="entry name" value="Thioredoxin-like"/>
    <property type="match status" value="1"/>
</dbReference>
<evidence type="ECO:0000313" key="3">
    <source>
        <dbReference type="EMBL" id="NPU68436.1"/>
    </source>
</evidence>
<dbReference type="EMBL" id="JABFDN010000011">
    <property type="protein sequence ID" value="NPU68436.1"/>
    <property type="molecule type" value="Genomic_DNA"/>
</dbReference>
<sequence length="209" mass="23381">MKLYDSATAPSPRRVRIFLSEKGVKIPTVQLDLRAGEQFQPEFRALNPQCTVPVLQLDSGAGITDVIAICRYIEELHPAPSLMGRDAEERALIECWVRRIEWDGIVAIQEAFRNSAPGLEHRALPGPLPLDQIPALAERGRRRATHFFAWLDARLADHAYVCGSDFTIADISALVATDFAARAKLDLRAQLRHLERWYDDVASRPSAKA</sequence>
<dbReference type="RefSeq" id="WP_172113513.1">
    <property type="nucleotide sequence ID" value="NZ_JABFDM010000004.1"/>
</dbReference>
<dbReference type="InterPro" id="IPR036249">
    <property type="entry name" value="Thioredoxin-like_sf"/>
</dbReference>
<dbReference type="InterPro" id="IPR010987">
    <property type="entry name" value="Glutathione-S-Trfase_C-like"/>
</dbReference>
<name>A0ABX2CJQ2_9BRAD</name>
<dbReference type="PANTHER" id="PTHR44051">
    <property type="entry name" value="GLUTATHIONE S-TRANSFERASE-RELATED"/>
    <property type="match status" value="1"/>
</dbReference>
<dbReference type="PROSITE" id="PS50404">
    <property type="entry name" value="GST_NTER"/>
    <property type="match status" value="1"/>
</dbReference>
<evidence type="ECO:0000259" key="2">
    <source>
        <dbReference type="PROSITE" id="PS50405"/>
    </source>
</evidence>
<feature type="domain" description="GST C-terminal" evidence="2">
    <location>
        <begin position="86"/>
        <end position="209"/>
    </location>
</feature>
<dbReference type="InterPro" id="IPR034345">
    <property type="entry name" value="Gtt2-like_N"/>
</dbReference>
<dbReference type="InterPro" id="IPR004046">
    <property type="entry name" value="GST_C"/>
</dbReference>
<dbReference type="Pfam" id="PF00043">
    <property type="entry name" value="GST_C"/>
    <property type="match status" value="1"/>
</dbReference>
<keyword evidence="4" id="KW-1185">Reference proteome</keyword>
<dbReference type="Gene3D" id="3.40.30.10">
    <property type="entry name" value="Glutaredoxin"/>
    <property type="match status" value="1"/>
</dbReference>
<dbReference type="InterPro" id="IPR036282">
    <property type="entry name" value="Glutathione-S-Trfase_C_sf"/>
</dbReference>
<dbReference type="SUPFAM" id="SSF47616">
    <property type="entry name" value="GST C-terminal domain-like"/>
    <property type="match status" value="1"/>
</dbReference>
<evidence type="ECO:0000259" key="1">
    <source>
        <dbReference type="PROSITE" id="PS50404"/>
    </source>
</evidence>
<evidence type="ECO:0000313" key="4">
    <source>
        <dbReference type="Proteomes" id="UP000886476"/>
    </source>
</evidence>
<dbReference type="PANTHER" id="PTHR44051:SF8">
    <property type="entry name" value="GLUTATHIONE S-TRANSFERASE GSTA"/>
    <property type="match status" value="1"/>
</dbReference>
<dbReference type="Pfam" id="PF13409">
    <property type="entry name" value="GST_N_2"/>
    <property type="match status" value="1"/>
</dbReference>
<dbReference type="InterPro" id="IPR004045">
    <property type="entry name" value="Glutathione_S-Trfase_N"/>
</dbReference>
<dbReference type="PROSITE" id="PS50405">
    <property type="entry name" value="GST_CTER"/>
    <property type="match status" value="1"/>
</dbReference>
<proteinExistence type="predicted"/>
<dbReference type="SFLD" id="SFLDG00358">
    <property type="entry name" value="Main_(cytGST)"/>
    <property type="match status" value="1"/>
</dbReference>
<dbReference type="Proteomes" id="UP000886476">
    <property type="component" value="Unassembled WGS sequence"/>
</dbReference>
<comment type="caution">
    <text evidence="3">The sequence shown here is derived from an EMBL/GenBank/DDBJ whole genome shotgun (WGS) entry which is preliminary data.</text>
</comment>
<dbReference type="SFLD" id="SFLDS00019">
    <property type="entry name" value="Glutathione_Transferase_(cytos"/>
    <property type="match status" value="1"/>
</dbReference>